<feature type="transmembrane region" description="Helical" evidence="8">
    <location>
        <begin position="68"/>
        <end position="86"/>
    </location>
</feature>
<evidence type="ECO:0000256" key="1">
    <source>
        <dbReference type="ARBA" id="ARBA00004651"/>
    </source>
</evidence>
<evidence type="ECO:0000313" key="9">
    <source>
        <dbReference type="EMBL" id="GLY58895.1"/>
    </source>
</evidence>
<keyword evidence="3" id="KW-1003">Cell membrane</keyword>
<feature type="transmembrane region" description="Helical" evidence="8">
    <location>
        <begin position="166"/>
        <end position="187"/>
    </location>
</feature>
<dbReference type="Proteomes" id="UP001165168">
    <property type="component" value="Unassembled WGS sequence"/>
</dbReference>
<feature type="transmembrane region" description="Helical" evidence="8">
    <location>
        <begin position="341"/>
        <end position="358"/>
    </location>
</feature>
<keyword evidence="11" id="KW-1185">Reference proteome</keyword>
<comment type="subcellular location">
    <subcellularLocation>
        <location evidence="1">Cell membrane</location>
        <topology evidence="1">Multi-pass membrane protein</topology>
    </subcellularLocation>
</comment>
<accession>A0AAV5PEY7</accession>
<feature type="transmembrane region" description="Helical" evidence="8">
    <location>
        <begin position="132"/>
        <end position="154"/>
    </location>
</feature>
<dbReference type="PANTHER" id="PTHR30106:SF2">
    <property type="entry name" value="UPF0324 INNER MEMBRANE PROTEIN YEIH"/>
    <property type="match status" value="1"/>
</dbReference>
<dbReference type="AlphaFoldDB" id="A0AAV5PEY7"/>
<dbReference type="Proteomes" id="UP000319068">
    <property type="component" value="Chromosome"/>
</dbReference>
<protein>
    <submittedName>
        <fullName evidence="10">Sulfate exporter family transporter</fullName>
    </submittedName>
</protein>
<sequence length="422" mass="41545">MNHPAPPSTRAGALATRGVPAVTAAPPAPASDRRPDAPRGPRALVPGLVLVGAATLLVLAGARLVPTVSPLVVALVLGALVAPAFGRLATTRRGGATVAATRPGVAWTSRVVLRVGVVLLGFQLSLPEVLGLGWRGLVVVTTTLAVTFAGTLALGRVLRVPRVTTLLVATGFSVCGAAAISAMQGVVDRPGRTPDEVREDDDGVATALALVTVYGTLAIVVLPWLAGLLGLTDDRAGLWIGASVQEVAQVVTAAGTISAPALATATVAKLARVALLAPLVAVAGVVVARGARRAASALATTSALGAPGAAPSTGAEVGESRGVGTGAGAAAGAGKRRVAPVPWFVVGFVAAVALRSLGVVPAPVLAVLVTASTLAFVAAMFALGLGVDVPTLVRTGRRSLVLGALSAVLVTATALVGVLLLA</sequence>
<feature type="transmembrane region" description="Helical" evidence="8">
    <location>
        <begin position="107"/>
        <end position="126"/>
    </location>
</feature>
<dbReference type="RefSeq" id="WP_137281019.1">
    <property type="nucleotide sequence ID" value="NZ_BSTG01000005.1"/>
</dbReference>
<keyword evidence="6 8" id="KW-0472">Membrane</keyword>
<proteinExistence type="inferred from homology"/>
<reference evidence="9" key="2">
    <citation type="submission" date="2023-03" db="EMBL/GenBank/DDBJ databases">
        <title>Cellulosimicrobium cellulans NBRC 103059.</title>
        <authorList>
            <person name="Ichikawa N."/>
            <person name="Sato H."/>
            <person name="Tonouchi N."/>
        </authorList>
    </citation>
    <scope>NUCLEOTIDE SEQUENCE</scope>
    <source>
        <strain evidence="9">NBRC 103059</strain>
    </source>
</reference>
<feature type="transmembrane region" description="Helical" evidence="8">
    <location>
        <begin position="43"/>
        <end position="62"/>
    </location>
</feature>
<gene>
    <name evidence="9" type="ORF">Ccel01_34970</name>
    <name evidence="10" type="ORF">FOG94_14820</name>
</gene>
<evidence type="ECO:0000313" key="11">
    <source>
        <dbReference type="Proteomes" id="UP000319068"/>
    </source>
</evidence>
<dbReference type="EMBL" id="CP041694">
    <property type="protein sequence ID" value="QDP76211.1"/>
    <property type="molecule type" value="Genomic_DNA"/>
</dbReference>
<evidence type="ECO:0000256" key="6">
    <source>
        <dbReference type="ARBA" id="ARBA00023136"/>
    </source>
</evidence>
<feature type="transmembrane region" description="Helical" evidence="8">
    <location>
        <begin position="238"/>
        <end position="258"/>
    </location>
</feature>
<evidence type="ECO:0000256" key="7">
    <source>
        <dbReference type="SAM" id="MobiDB-lite"/>
    </source>
</evidence>
<dbReference type="GO" id="GO:0005886">
    <property type="term" value="C:plasma membrane"/>
    <property type="evidence" value="ECO:0007669"/>
    <property type="project" value="UniProtKB-SubCell"/>
</dbReference>
<evidence type="ECO:0000256" key="3">
    <source>
        <dbReference type="ARBA" id="ARBA00022475"/>
    </source>
</evidence>
<dbReference type="PANTHER" id="PTHR30106">
    <property type="entry name" value="INNER MEMBRANE PROTEIN YEIH-RELATED"/>
    <property type="match status" value="1"/>
</dbReference>
<name>A0AAV5PEY7_CELCE</name>
<feature type="transmembrane region" description="Helical" evidence="8">
    <location>
        <begin position="270"/>
        <end position="288"/>
    </location>
</feature>
<evidence type="ECO:0000313" key="10">
    <source>
        <dbReference type="EMBL" id="QDP76211.1"/>
    </source>
</evidence>
<evidence type="ECO:0000256" key="4">
    <source>
        <dbReference type="ARBA" id="ARBA00022692"/>
    </source>
</evidence>
<feature type="region of interest" description="Disordered" evidence="7">
    <location>
        <begin position="1"/>
        <end position="39"/>
    </location>
</feature>
<dbReference type="EMBL" id="BSTG01000005">
    <property type="protein sequence ID" value="GLY58895.1"/>
    <property type="molecule type" value="Genomic_DNA"/>
</dbReference>
<dbReference type="Pfam" id="PF03601">
    <property type="entry name" value="Cons_hypoth698"/>
    <property type="match status" value="2"/>
</dbReference>
<feature type="transmembrane region" description="Helical" evidence="8">
    <location>
        <begin position="399"/>
        <end position="421"/>
    </location>
</feature>
<feature type="transmembrane region" description="Helical" evidence="8">
    <location>
        <begin position="207"/>
        <end position="231"/>
    </location>
</feature>
<evidence type="ECO:0000256" key="2">
    <source>
        <dbReference type="ARBA" id="ARBA00007977"/>
    </source>
</evidence>
<evidence type="ECO:0000256" key="5">
    <source>
        <dbReference type="ARBA" id="ARBA00022989"/>
    </source>
</evidence>
<comment type="similarity">
    <text evidence="2">Belongs to the UPF0324 family.</text>
</comment>
<feature type="transmembrane region" description="Helical" evidence="8">
    <location>
        <begin position="364"/>
        <end position="387"/>
    </location>
</feature>
<keyword evidence="4 8" id="KW-0812">Transmembrane</keyword>
<evidence type="ECO:0000313" key="12">
    <source>
        <dbReference type="Proteomes" id="UP001165168"/>
    </source>
</evidence>
<dbReference type="InterPro" id="IPR018383">
    <property type="entry name" value="UPF0324_pro"/>
</dbReference>
<organism evidence="9 12">
    <name type="scientific">Cellulosimicrobium cellulans</name>
    <name type="common">Arthrobacter luteus</name>
    <dbReference type="NCBI Taxonomy" id="1710"/>
    <lineage>
        <taxon>Bacteria</taxon>
        <taxon>Bacillati</taxon>
        <taxon>Actinomycetota</taxon>
        <taxon>Actinomycetes</taxon>
        <taxon>Micrococcales</taxon>
        <taxon>Promicromonosporaceae</taxon>
        <taxon>Cellulosimicrobium</taxon>
    </lineage>
</organism>
<reference evidence="10 11" key="1">
    <citation type="submission" date="2019-07" db="EMBL/GenBank/DDBJ databases">
        <title>Complete Genome Sequence and Methylome Analysis of Arthrobacter luteus NEB113.</title>
        <authorList>
            <person name="Fomenkov A."/>
            <person name="Anton B.P."/>
            <person name="Vincze T."/>
            <person name="Roberts R.J."/>
        </authorList>
    </citation>
    <scope>NUCLEOTIDE SEQUENCE [LARGE SCALE GENOMIC DNA]</scope>
    <source>
        <strain evidence="10 11">NEB113</strain>
    </source>
</reference>
<evidence type="ECO:0000256" key="8">
    <source>
        <dbReference type="SAM" id="Phobius"/>
    </source>
</evidence>
<keyword evidence="5 8" id="KW-1133">Transmembrane helix</keyword>